<keyword evidence="2" id="KW-1133">Transmembrane helix</keyword>
<evidence type="ECO:0000256" key="2">
    <source>
        <dbReference type="SAM" id="Phobius"/>
    </source>
</evidence>
<gene>
    <name evidence="4" type="primary">LOC113463548</name>
</gene>
<sequence length="349" mass="38485">MPGSLYATRIDQSIVRLATLGGVQGAKHALPLSPSLHIPFFTCNFFCEFPLMNDVWKRRGEDELVGYSIFGSNGVSILLAGLRWLYFTTILVRIRNSRLCRLYHSKLLPPLEWSSTLWHCLQKLKPLLSQMAWNVVDTAVGPCKHAMQCGQGPAKGDRDGLQGAGSSSNGPYLALCVRSLHPYHMGGQDALPFCLAFVAGSATRKTPNRPAAGAQLSILPRTQKDRERQTDREREREHRGPPKGIFKAIKEATEREREREREKESIVVLQKEFSGTAEEARENSSVPGAHKPNCPVVYNPHNAMSLYGSIQGHAVPVLKKKTSLYSVLGSLPILPLSSSLGLQPPGQLT</sequence>
<keyword evidence="2" id="KW-0472">Membrane</keyword>
<proteinExistence type="predicted"/>
<keyword evidence="2" id="KW-0812">Transmembrane</keyword>
<dbReference type="Proteomes" id="UP000228380">
    <property type="component" value="Unplaced"/>
</dbReference>
<reference evidence="4" key="1">
    <citation type="submission" date="2025-08" db="UniProtKB">
        <authorList>
            <consortium name="RefSeq"/>
        </authorList>
    </citation>
    <scope>IDENTIFICATION</scope>
    <source>
        <tissue evidence="4">Young leaves</tissue>
    </source>
</reference>
<dbReference type="RefSeq" id="XP_038974196.1">
    <property type="nucleotide sequence ID" value="XM_039118268.1"/>
</dbReference>
<evidence type="ECO:0000313" key="4">
    <source>
        <dbReference type="RefSeq" id="XP_038974196.1"/>
    </source>
</evidence>
<feature type="compositionally biased region" description="Basic and acidic residues" evidence="1">
    <location>
        <begin position="222"/>
        <end position="240"/>
    </location>
</feature>
<evidence type="ECO:0000313" key="3">
    <source>
        <dbReference type="Proteomes" id="UP000228380"/>
    </source>
</evidence>
<name>A0A8B8ZJ41_PHODC</name>
<feature type="region of interest" description="Disordered" evidence="1">
    <location>
        <begin position="204"/>
        <end position="243"/>
    </location>
</feature>
<keyword evidence="3" id="KW-1185">Reference proteome</keyword>
<dbReference type="GeneID" id="113463548"/>
<feature type="transmembrane region" description="Helical" evidence="2">
    <location>
        <begin position="64"/>
        <end position="86"/>
    </location>
</feature>
<dbReference type="AlphaFoldDB" id="A0A8B8ZJ41"/>
<evidence type="ECO:0000256" key="1">
    <source>
        <dbReference type="SAM" id="MobiDB-lite"/>
    </source>
</evidence>
<dbReference type="KEGG" id="pda:113463548"/>
<organism evidence="3 4">
    <name type="scientific">Phoenix dactylifera</name>
    <name type="common">Date palm</name>
    <dbReference type="NCBI Taxonomy" id="42345"/>
    <lineage>
        <taxon>Eukaryota</taxon>
        <taxon>Viridiplantae</taxon>
        <taxon>Streptophyta</taxon>
        <taxon>Embryophyta</taxon>
        <taxon>Tracheophyta</taxon>
        <taxon>Spermatophyta</taxon>
        <taxon>Magnoliopsida</taxon>
        <taxon>Liliopsida</taxon>
        <taxon>Arecaceae</taxon>
        <taxon>Coryphoideae</taxon>
        <taxon>Phoeniceae</taxon>
        <taxon>Phoenix</taxon>
    </lineage>
</organism>
<accession>A0A8B8ZJ41</accession>
<protein>
    <submittedName>
        <fullName evidence="4">Uncharacterized protein LOC113463548 isoform X1</fullName>
    </submittedName>
</protein>